<accession>A0A5C2H3R5</accession>
<feature type="compositionally biased region" description="Basic and acidic residues" evidence="1">
    <location>
        <begin position="928"/>
        <end position="940"/>
    </location>
</feature>
<name>A0A5C2H3R5_9CAUD</name>
<dbReference type="EMBL" id="MN228696">
    <property type="protein sequence ID" value="QEP29865.1"/>
    <property type="molecule type" value="Genomic_DNA"/>
</dbReference>
<dbReference type="Pfam" id="PF21867">
    <property type="entry name" value="vRNAP_dom_2"/>
    <property type="match status" value="1"/>
</dbReference>
<feature type="region of interest" description="Disordered" evidence="1">
    <location>
        <begin position="914"/>
        <end position="964"/>
    </location>
</feature>
<dbReference type="InterPro" id="IPR054062">
    <property type="entry name" value="vRNAP_dom2"/>
</dbReference>
<evidence type="ECO:0000259" key="4">
    <source>
        <dbReference type="Pfam" id="PF21894"/>
    </source>
</evidence>
<evidence type="ECO:0000313" key="6">
    <source>
        <dbReference type="Proteomes" id="UP000322838"/>
    </source>
</evidence>
<dbReference type="Gene3D" id="3.30.70.2440">
    <property type="match status" value="2"/>
</dbReference>
<feature type="domain" description="Virion DNA-directed RNA polymerase" evidence="2">
    <location>
        <begin position="1859"/>
        <end position="2003"/>
    </location>
</feature>
<dbReference type="PANTHER" id="PTHR34491">
    <property type="entry name" value="A-TYPE INCLUSION PROTEIN, PUTATIVE-RELATED"/>
    <property type="match status" value="1"/>
</dbReference>
<reference evidence="6" key="1">
    <citation type="submission" date="2019-07" db="EMBL/GenBank/DDBJ databases">
        <authorList>
            <person name="Cubo M.T."/>
            <person name="Espuny M.D.R."/>
            <person name="Balsanelli E."/>
        </authorList>
    </citation>
    <scope>NUCLEOTIDE SEQUENCE [LARGE SCALE GENOMIC DNA]</scope>
</reference>
<gene>
    <name evidence="5" type="ORF">Smphiort11_067</name>
</gene>
<proteinExistence type="predicted"/>
<dbReference type="Pfam" id="PF21894">
    <property type="entry name" value="N4_RNAP_helical"/>
    <property type="match status" value="2"/>
</dbReference>
<feature type="domain" description="Bacteriophage N4 RNA polymerase helical" evidence="4">
    <location>
        <begin position="1582"/>
        <end position="1670"/>
    </location>
</feature>
<evidence type="ECO:0000313" key="5">
    <source>
        <dbReference type="EMBL" id="QEP29865.1"/>
    </source>
</evidence>
<dbReference type="Proteomes" id="UP000322838">
    <property type="component" value="Segment"/>
</dbReference>
<feature type="domain" description="Bacteriophage N4 RNA polymerase helical" evidence="4">
    <location>
        <begin position="1677"/>
        <end position="1777"/>
    </location>
</feature>
<evidence type="ECO:0000259" key="2">
    <source>
        <dbReference type="Pfam" id="PF21769"/>
    </source>
</evidence>
<evidence type="ECO:0000259" key="3">
    <source>
        <dbReference type="Pfam" id="PF21867"/>
    </source>
</evidence>
<dbReference type="Gene3D" id="6.10.250.1860">
    <property type="match status" value="1"/>
</dbReference>
<feature type="domain" description="Virion DNA-directed RNA polymerase" evidence="3">
    <location>
        <begin position="1288"/>
        <end position="1408"/>
    </location>
</feature>
<dbReference type="Gene3D" id="1.20.140.110">
    <property type="match status" value="2"/>
</dbReference>
<dbReference type="InterPro" id="IPR049432">
    <property type="entry name" value="vRNAP_dom"/>
</dbReference>
<evidence type="ECO:0000256" key="1">
    <source>
        <dbReference type="SAM" id="MobiDB-lite"/>
    </source>
</evidence>
<keyword evidence="6" id="KW-1185">Reference proteome</keyword>
<feature type="compositionally biased region" description="Polar residues" evidence="1">
    <location>
        <begin position="941"/>
        <end position="954"/>
    </location>
</feature>
<organism evidence="5 6">
    <name type="scientific">Sinorhizobium phage ort11</name>
    <dbReference type="NCBI Taxonomy" id="2599764"/>
    <lineage>
        <taxon>Viruses</taxon>
        <taxon>Duplodnaviria</taxon>
        <taxon>Heunggongvirae</taxon>
        <taxon>Uroviricota</taxon>
        <taxon>Caudoviricetes</taxon>
        <taxon>Schitoviridae</taxon>
        <taxon>Huelvavirus</taxon>
        <taxon>Huelvavirus ort11</taxon>
    </lineage>
</organism>
<dbReference type="PANTHER" id="PTHR34491:SF156">
    <property type="entry name" value="KINESIN MOTOR DOMAIN-CONTAINING PROTEIN"/>
    <property type="match status" value="1"/>
</dbReference>
<dbReference type="Pfam" id="PF21769">
    <property type="entry name" value="vRNAP_dom"/>
    <property type="match status" value="1"/>
</dbReference>
<dbReference type="InterPro" id="IPR053805">
    <property type="entry name" value="N4_RNAP_helical"/>
</dbReference>
<sequence length="3418" mass="373653">MADPINPFSLFPELNINQVASLPTPGISDTVKANVMSVSDNKKQELVAMSDAKKQLLGPSQNADVAAVSLQNENNLTNRNQVLLDAASMNPFEFEQKYPGVDPQLQANLASARDRLSNAEGMERTGLEIAADSLNSGVQGAVGSAGGILALGAGLVDDRAGAAISGALGSFSEAAQDLQSDTLNRTRNQAAIAGELDAQDNEEQYQVDRQTDGDTVAGLKRIGRDFGAASVRTLTNPTLAGDIAAQGVGSLLVAGPTGKAIATAGKPLTKIFGEVGGAIIEKGAMPAAIGSMEAGGAYTQASQEVMDMTHDQLSQNSEFYRERIAVGDTPEQAKLAAANRAGQISAAIAGPAGALTGTLVSRFEAAPFRVPSLGSATGNVFREGVEEAGQGLTGQVGVNLGIQQAADENRSLTEDVGENIANSLVGGVASAGVVQTPGAVLRTAANAVKDATDAVVARGQRVEQTNAAASPVAPEVIRENIEQAVNQVPAVAEGLQKVAQVTSQEEQAELNDYIGRVARTALISPEEIASIPDNLRSVVSETNNRFDVLMDVASIAADPEADINDRLSSAIYVRQQLRENEATFFSDLPNAIKNASEDSEEIQQLRNYMATIVAIDQDPDIAQINKLLDETDSLPDMETITADDVTRSVGLAEFNPSAVNPDVNDRILRQSDEGNITLSPEERKALQASSSLVRAGQQFASTMEEMGQPIQAETPASLMKAVNNQIEKFSSDPNKLSLNQHLSGIIEATQSGNPKLARDRAVRLGQFARHMRNKMDAVNRSFAAGEAVDFQAYDGTGKQFTTKSPKIHKGSSKLAQQIYAEAQYAATLNNNIAEIYPELGIQPITVPTLVPALRKPVDQQVQEVRNTRVVPVNRTQEASQRVVETPIDEVVEEVQDEVLQSPVVETEVVSETIQEEVNDESAPVVSTVREEAQPEARQEVQESVQGNEQETTEGLPTESGTEIESTTTVETLYPNLLTVEGVKNHFLEAFKLPREMISRLVGEAEPIKKLRAVLKDKQSLNAELGRIARYGYDKPIARSYRQYLDYADQIGEAMHQRLVQAITRDEGAKGQKKESLLDLIKKGTDVADFVDARGLSIVDKEKGRYEPALLQQAIAAGLHWVLNAERASYTLDKEQIAKILGIDESDVDDKIEQGMNRGLYITEAKRSLAQTIQQFWGVQGNSDVTDSYVKGIPEAVAAEVLYGLQAAGLITLGSFDYQVKGDPRQAVRIYFDERNEEIENLIGSMSVAPAVIADAVLVNNPDDPHIGQAPTQIADTQMRNPLVKNTAQQREAIRKAQETPFYVNQTMFDFLKMLGEEAVIELFGGTKIDNPKQFNENHLKSIQGKNLGLQNSYRNIFRQLGQVQNIAGNSNVPVTEMPVYYEHNVSRVGRLHMQGASNPQSDKMAREAFMSTRTTLDMTKPEDVQKFWMTIAQAVGVKTEKDTRAVAVQKAQEKIAKIQDHLPAFEAFIENGTAIPTETLAAVKEAFGGDLSFKAVHAILSVAKLGLAQDLTNFEHFLSLEADGKTDGPINALVHFTAGLFDSTWLKNVAKGGLFFGVRDKTLNAHQSVDDEDLYQEATKKLRTKQADFRNLVAGTDAEAYSNALLEVMNALNADVKFENGQLELSRGVTKNPLTITIYGSGIDGIAGKVASGLVETFYEQLSDALQGNGTPDPKLLENLELLINGVVIPGDKGTFKVKIEGKATPFTGSNNIDASKFTFTKEQLDRFKSNVKTLFVNQMDGAIQEMMGPSMDTTRKVQKSIQVQSIALKHLFQQRVMSKLAEKKGQEFLSQREMNKIYKELAKYSPLISTGTQTFFVGGSERSDVGIRTFARALQTGTQKFETVTTPAYIYGPENAGVAGVPYMVIGTGDGQMVQNIITGSNAPEGALYVFDGVEMKASTIDEDSRKINEAVFDGWMGNPVQSVSESFSAFLNTDIFDQLDDAGKQEIMEALYGKSDAAGTAWEDALNDISDLNAGMVSDAQSIEARHRAMERVELSVDHMASAEQAYTNEGEVLPTDPVELLTRINEIYNEELAKIQGRKAPAAVETPTNEFVEKINKLGFVDSDSGARIVDAVEFDGIEEIPQELLNAIEGDGYTFVIGSPAQLSAHEAQNDPANHVPNDVFYGKINTLTKTIYISNPSPETITHELVHAATLDKVYNFYADNNSVSKQDADAIRRLEALMREWLNQDYSKESVVAQEARRMAYSTVADKLNKKQTAAALNEFMAWSLSNEALASVQKKTKVKDKLAKIAKDVVNILKKLVGLPLSDTLWSNIRFNTAILLSTPTTFRENASGVIAYHSPSFGSDERLTELRERFHDRVLSAITEVSDEIERDTRTKETEAELTEAQAVAESFRAHGFPMNMQQASTFQMIHAAFATEAKLNPASMARIQEIYAHVTQKLNPADFITSEHPDQNEEYQAQEKFRSLTGVYLTKTDRHGRTNLLPAFLALAMVDDGFRDVLSKIESPKSERNNEGTVDALLENLGNAAMDRLSVLMAGEPKGSDAKAALDALTKTLTEQVQDQRTFIEQQTDNIVSGFDGWVRDKFQDLSGKLADKATEVRNNSNNTYVKAAANFIKAMTAIVNNETAEHVASAVTSAMNQQSGFVSLRELTTEIIGRTKENANIFDMISLVRSAVQQTRQQFREHLPTKIANHFTRPISEDEWSHLFKGLGKTDIASLLDAYDMDTVLAMLSYDTRIDVITSQIESNLKASEGALFNRIHRAAQDLANFMNTGKASGNTLRNAYAVANLFGAGGRKTAASEQTIQAVDHLVTLYALKGLNQDVKATLSSLAQSEKDGLDFAINYLRGQRADEQLKITTGAARANHYKGYIPSENQVGTSLIVAEDTEYARLITLGYTRVSDYTGSQAEGRGTKRGYYYAPVSGRAPFNQGVLQTVHTTASGVDPNTGRTTQDLTAGAITNPDEIARIIKNMHRNQNAVEPLLPVYDESGDVIAFERSIDPAQMARMNRNTHLGQMIGAWRGRQVEEALAEDFNKQLIEHLAKIWNEQKKGRANEFVDLANLKRSDDAVLHDAWNLVPARTKDTIKEVFGGEGFRVRRDMLNDAIGFRSASVGDIWTGTTRWKPAVTERLRQAAVGVFDLAGQGQNAFKYLVQAERFTQNVVADARVLIVVKSMIVPLANIMSNGYQLMGRGVPLRNILKGMGEKTVEINQYIKNRERQIELEADLRAAGNDLVKQRKIQSELQSIKDSNRRMTIAPLIEHGEFSSISDGGITQEDLALSNGRFVTYLENQAKRLPAGLRTAGRYALITKDTALFKGLARAVQYGDFIAKAIMYDDLIKRQGLSREQALGQVSEEFVNYNRLAGRTRNYLESVGLLWFWNFKLRSMKVAASMIRNNPVRAFMAGMMAPSFPVIGSIGSPVTDNFLSVMVNGKLDYSVGPGMGLNSWNLNPWMQLFK</sequence>
<protein>
    <submittedName>
        <fullName evidence="5">Virion RNA polymerase</fullName>
    </submittedName>
</protein>